<dbReference type="GO" id="GO:0046872">
    <property type="term" value="F:metal ion binding"/>
    <property type="evidence" value="ECO:0007669"/>
    <property type="project" value="UniProtKB-KW"/>
</dbReference>
<comment type="cofactor">
    <cofactor evidence="6">
        <name>Mg(2+)</name>
        <dbReference type="ChEBI" id="CHEBI:18420"/>
    </cofactor>
</comment>
<comment type="pathway">
    <text evidence="2 6">Glycan biosynthesis; trehalose biosynthesis.</text>
</comment>
<dbReference type="AlphaFoldDB" id="A0A561ETP7"/>
<dbReference type="SUPFAM" id="SSF56784">
    <property type="entry name" value="HAD-like"/>
    <property type="match status" value="1"/>
</dbReference>
<sequence length="286" mass="28855">MGMPELSAPSTPAGRAGLAALLAAPAEAVIALDFDGTLAPIVPDPDQARAHPGVAAALSALAPQVGAVVVVTGRSAGVAVEYGGFRGVPGLEHLTVLGQYGAERWEARTGELSSPEPPPGVAALRAELPAALERAGAHPGTWVEDKGRALAVHTRRTADPEGALDALREPLARLAAAHGLMVEPGRYVLELRPPGVDKGAALAGFLAERPAGPVLYAGDDLGDLAAYAAVEKRRADGLPGLLVCSATADGEAPVRELADRADLVVPGPAGVVALLEGLAARLSSAR</sequence>
<evidence type="ECO:0000256" key="6">
    <source>
        <dbReference type="RuleBase" id="RU361117"/>
    </source>
</evidence>
<accession>A0A561ETP7</accession>
<dbReference type="EC" id="3.1.3.12" evidence="6"/>
<dbReference type="NCBIfam" id="TIGR01484">
    <property type="entry name" value="HAD-SF-IIB"/>
    <property type="match status" value="1"/>
</dbReference>
<dbReference type="NCBIfam" id="TIGR00685">
    <property type="entry name" value="T6PP"/>
    <property type="match status" value="1"/>
</dbReference>
<evidence type="ECO:0000256" key="3">
    <source>
        <dbReference type="ARBA" id="ARBA00008770"/>
    </source>
</evidence>
<organism evidence="7 8">
    <name type="scientific">Kitasatospora atroaurantiaca</name>
    <dbReference type="NCBI Taxonomy" id="285545"/>
    <lineage>
        <taxon>Bacteria</taxon>
        <taxon>Bacillati</taxon>
        <taxon>Actinomycetota</taxon>
        <taxon>Actinomycetes</taxon>
        <taxon>Kitasatosporales</taxon>
        <taxon>Streptomycetaceae</taxon>
        <taxon>Kitasatospora</taxon>
    </lineage>
</organism>
<keyword evidence="8" id="KW-1185">Reference proteome</keyword>
<keyword evidence="6" id="KW-0460">Magnesium</keyword>
<dbReference type="Gene3D" id="3.40.50.1000">
    <property type="entry name" value="HAD superfamily/HAD-like"/>
    <property type="match status" value="1"/>
</dbReference>
<dbReference type="Proteomes" id="UP000318416">
    <property type="component" value="Unassembled WGS sequence"/>
</dbReference>
<reference evidence="7 8" key="1">
    <citation type="submission" date="2019-06" db="EMBL/GenBank/DDBJ databases">
        <title>Sequencing the genomes of 1000 actinobacteria strains.</title>
        <authorList>
            <person name="Klenk H.-P."/>
        </authorList>
    </citation>
    <scope>NUCLEOTIDE SEQUENCE [LARGE SCALE GENOMIC DNA]</scope>
    <source>
        <strain evidence="7 8">DSM 41649</strain>
    </source>
</reference>
<name>A0A561ETP7_9ACTN</name>
<proteinExistence type="inferred from homology"/>
<evidence type="ECO:0000313" key="7">
    <source>
        <dbReference type="EMBL" id="TWE18988.1"/>
    </source>
</evidence>
<dbReference type="OrthoDB" id="9816160at2"/>
<dbReference type="RefSeq" id="WP_145792512.1">
    <property type="nucleotide sequence ID" value="NZ_BAAABR010000045.1"/>
</dbReference>
<dbReference type="UniPathway" id="UPA00299"/>
<evidence type="ECO:0000256" key="1">
    <source>
        <dbReference type="ARBA" id="ARBA00000500"/>
    </source>
</evidence>
<comment type="similarity">
    <text evidence="3 6">Belongs to the trehalose phosphatase family.</text>
</comment>
<comment type="function">
    <text evidence="5 6">Removes the phosphate from trehalose 6-phosphate to produce free trehalose.</text>
</comment>
<evidence type="ECO:0000313" key="8">
    <source>
        <dbReference type="Proteomes" id="UP000318416"/>
    </source>
</evidence>
<dbReference type="Pfam" id="PF02358">
    <property type="entry name" value="Trehalose_PPase"/>
    <property type="match status" value="1"/>
</dbReference>
<dbReference type="PANTHER" id="PTHR43768">
    <property type="entry name" value="TREHALOSE 6-PHOSPHATE PHOSPHATASE"/>
    <property type="match status" value="1"/>
</dbReference>
<keyword evidence="6" id="KW-0479">Metal-binding</keyword>
<dbReference type="PANTHER" id="PTHR43768:SF3">
    <property type="entry name" value="TREHALOSE 6-PHOSPHATE PHOSPHATASE"/>
    <property type="match status" value="1"/>
</dbReference>
<dbReference type="Gene3D" id="3.30.70.1020">
    <property type="entry name" value="Trehalose-6-phosphate phosphatase related protein, domain 2"/>
    <property type="match status" value="1"/>
</dbReference>
<dbReference type="InterPro" id="IPR023214">
    <property type="entry name" value="HAD_sf"/>
</dbReference>
<dbReference type="InterPro" id="IPR003337">
    <property type="entry name" value="Trehalose_PPase"/>
</dbReference>
<dbReference type="GO" id="GO:0004805">
    <property type="term" value="F:trehalose-phosphatase activity"/>
    <property type="evidence" value="ECO:0007669"/>
    <property type="project" value="UniProtKB-EC"/>
</dbReference>
<keyword evidence="4 6" id="KW-0378">Hydrolase</keyword>
<dbReference type="InterPro" id="IPR036412">
    <property type="entry name" value="HAD-like_sf"/>
</dbReference>
<comment type="caution">
    <text evidence="7">The sequence shown here is derived from an EMBL/GenBank/DDBJ whole genome shotgun (WGS) entry which is preliminary data.</text>
</comment>
<evidence type="ECO:0000256" key="5">
    <source>
        <dbReference type="ARBA" id="ARBA00024179"/>
    </source>
</evidence>
<protein>
    <recommendedName>
        <fullName evidence="6">Trehalose 6-phosphate phosphatase</fullName>
        <ecNumber evidence="6">3.1.3.12</ecNumber>
    </recommendedName>
</protein>
<dbReference type="InterPro" id="IPR006379">
    <property type="entry name" value="HAD-SF_hydro_IIB"/>
</dbReference>
<gene>
    <name evidence="7" type="ORF">FB465_4089</name>
</gene>
<evidence type="ECO:0000256" key="2">
    <source>
        <dbReference type="ARBA" id="ARBA00005199"/>
    </source>
</evidence>
<dbReference type="InterPro" id="IPR044651">
    <property type="entry name" value="OTSB-like"/>
</dbReference>
<dbReference type="EMBL" id="VIVR01000001">
    <property type="protein sequence ID" value="TWE18988.1"/>
    <property type="molecule type" value="Genomic_DNA"/>
</dbReference>
<evidence type="ECO:0000256" key="4">
    <source>
        <dbReference type="ARBA" id="ARBA00022801"/>
    </source>
</evidence>
<dbReference type="GO" id="GO:0005992">
    <property type="term" value="P:trehalose biosynthetic process"/>
    <property type="evidence" value="ECO:0007669"/>
    <property type="project" value="UniProtKB-UniPathway"/>
</dbReference>
<comment type="catalytic activity">
    <reaction evidence="1 6">
        <text>alpha,alpha-trehalose 6-phosphate + H2O = alpha,alpha-trehalose + phosphate</text>
        <dbReference type="Rhea" id="RHEA:23420"/>
        <dbReference type="ChEBI" id="CHEBI:15377"/>
        <dbReference type="ChEBI" id="CHEBI:16551"/>
        <dbReference type="ChEBI" id="CHEBI:43474"/>
        <dbReference type="ChEBI" id="CHEBI:58429"/>
        <dbReference type="EC" id="3.1.3.12"/>
    </reaction>
</comment>